<keyword evidence="3" id="KW-0804">Transcription</keyword>
<evidence type="ECO:0000313" key="6">
    <source>
        <dbReference type="EMBL" id="SKA95950.1"/>
    </source>
</evidence>
<evidence type="ECO:0000256" key="1">
    <source>
        <dbReference type="ARBA" id="ARBA00023015"/>
    </source>
</evidence>
<accession>A0A1T4Y2I7</accession>
<evidence type="ECO:0000259" key="5">
    <source>
        <dbReference type="PROSITE" id="PS50977"/>
    </source>
</evidence>
<dbReference type="PROSITE" id="PS50977">
    <property type="entry name" value="HTH_TETR_2"/>
    <property type="match status" value="1"/>
</dbReference>
<dbReference type="Proteomes" id="UP000189735">
    <property type="component" value="Unassembled WGS sequence"/>
</dbReference>
<dbReference type="EMBL" id="FUYG01000005">
    <property type="protein sequence ID" value="SKA95950.1"/>
    <property type="molecule type" value="Genomic_DNA"/>
</dbReference>
<name>A0A1T4Y2I7_9MICO</name>
<dbReference type="FunFam" id="1.10.10.60:FF:000141">
    <property type="entry name" value="TetR family transcriptional regulator"/>
    <property type="match status" value="1"/>
</dbReference>
<evidence type="ECO:0000256" key="4">
    <source>
        <dbReference type="PROSITE-ProRule" id="PRU00335"/>
    </source>
</evidence>
<evidence type="ECO:0000256" key="3">
    <source>
        <dbReference type="ARBA" id="ARBA00023163"/>
    </source>
</evidence>
<dbReference type="InterPro" id="IPR036271">
    <property type="entry name" value="Tet_transcr_reg_TetR-rel_C_sf"/>
</dbReference>
<dbReference type="Gene3D" id="1.10.10.60">
    <property type="entry name" value="Homeodomain-like"/>
    <property type="match status" value="1"/>
</dbReference>
<dbReference type="AlphaFoldDB" id="A0A1T4Y2I7"/>
<sequence length="209" mass="23006">MAERSRRASRPSGDDRQEAILVTTEALLQSRDFDSLSIDELAKGAGISRPTFYFYFASKEAVLLALLDRVIRQVEDRVGALSREFEADPASAWRRSIAAFVEVFSEHRAVATAAMAVRSRNVEVHDLWSRSMLSWVDYTAEVIEAERARGAAPAGIHSRDLAAVLNLMNERVLLAAANGEHPAVTAGAELDVLVDVWVRSIYGVIPTSH</sequence>
<dbReference type="InterPro" id="IPR001647">
    <property type="entry name" value="HTH_TetR"/>
</dbReference>
<dbReference type="SUPFAM" id="SSF48498">
    <property type="entry name" value="Tetracyclin repressor-like, C-terminal domain"/>
    <property type="match status" value="1"/>
</dbReference>
<reference evidence="7" key="1">
    <citation type="submission" date="2017-02" db="EMBL/GenBank/DDBJ databases">
        <authorList>
            <person name="Varghese N."/>
            <person name="Submissions S."/>
        </authorList>
    </citation>
    <scope>NUCLEOTIDE SEQUENCE [LARGE SCALE GENOMIC DNA]</scope>
    <source>
        <strain evidence="7">VKM Ac-2052</strain>
    </source>
</reference>
<dbReference type="SUPFAM" id="SSF46689">
    <property type="entry name" value="Homeodomain-like"/>
    <property type="match status" value="1"/>
</dbReference>
<dbReference type="GO" id="GO:0045892">
    <property type="term" value="P:negative regulation of DNA-templated transcription"/>
    <property type="evidence" value="ECO:0007669"/>
    <property type="project" value="UniProtKB-ARBA"/>
</dbReference>
<feature type="domain" description="HTH tetR-type" evidence="5">
    <location>
        <begin position="14"/>
        <end position="74"/>
    </location>
</feature>
<feature type="DNA-binding region" description="H-T-H motif" evidence="4">
    <location>
        <begin position="37"/>
        <end position="56"/>
    </location>
</feature>
<organism evidence="6 7">
    <name type="scientific">Agreia bicolorata</name>
    <dbReference type="NCBI Taxonomy" id="110935"/>
    <lineage>
        <taxon>Bacteria</taxon>
        <taxon>Bacillati</taxon>
        <taxon>Actinomycetota</taxon>
        <taxon>Actinomycetes</taxon>
        <taxon>Micrococcales</taxon>
        <taxon>Microbacteriaceae</taxon>
        <taxon>Agreia</taxon>
    </lineage>
</organism>
<evidence type="ECO:0000313" key="7">
    <source>
        <dbReference type="Proteomes" id="UP000189735"/>
    </source>
</evidence>
<gene>
    <name evidence="6" type="ORF">SAMN06295879_2130</name>
</gene>
<dbReference type="RefSeq" id="WP_078714373.1">
    <property type="nucleotide sequence ID" value="NZ_FUYG01000005.1"/>
</dbReference>
<dbReference type="InterPro" id="IPR050109">
    <property type="entry name" value="HTH-type_TetR-like_transc_reg"/>
</dbReference>
<dbReference type="GO" id="GO:0003700">
    <property type="term" value="F:DNA-binding transcription factor activity"/>
    <property type="evidence" value="ECO:0007669"/>
    <property type="project" value="TreeGrafter"/>
</dbReference>
<dbReference type="PANTHER" id="PTHR30055:SF184">
    <property type="entry name" value="HTH-TYPE TRANSCRIPTIONAL REGULATOR ETHR"/>
    <property type="match status" value="1"/>
</dbReference>
<dbReference type="InterPro" id="IPR009057">
    <property type="entry name" value="Homeodomain-like_sf"/>
</dbReference>
<proteinExistence type="predicted"/>
<dbReference type="Gene3D" id="1.10.357.10">
    <property type="entry name" value="Tetracycline Repressor, domain 2"/>
    <property type="match status" value="1"/>
</dbReference>
<dbReference type="Pfam" id="PF21313">
    <property type="entry name" value="EthR_C"/>
    <property type="match status" value="1"/>
</dbReference>
<dbReference type="GO" id="GO:0000976">
    <property type="term" value="F:transcription cis-regulatory region binding"/>
    <property type="evidence" value="ECO:0007669"/>
    <property type="project" value="TreeGrafter"/>
</dbReference>
<keyword evidence="1" id="KW-0805">Transcription regulation</keyword>
<keyword evidence="2 4" id="KW-0238">DNA-binding</keyword>
<protein>
    <submittedName>
        <fullName evidence="6">Transcriptional regulator, TetR family</fullName>
    </submittedName>
</protein>
<evidence type="ECO:0000256" key="2">
    <source>
        <dbReference type="ARBA" id="ARBA00023125"/>
    </source>
</evidence>
<dbReference type="PANTHER" id="PTHR30055">
    <property type="entry name" value="HTH-TYPE TRANSCRIPTIONAL REGULATOR RUTR"/>
    <property type="match status" value="1"/>
</dbReference>
<dbReference type="PRINTS" id="PR00455">
    <property type="entry name" value="HTHTETR"/>
</dbReference>
<dbReference type="InterPro" id="IPR049397">
    <property type="entry name" value="EthR_C"/>
</dbReference>
<dbReference type="Pfam" id="PF00440">
    <property type="entry name" value="TetR_N"/>
    <property type="match status" value="1"/>
</dbReference>